<dbReference type="FunFam" id="1.10.10.10:FF:000214">
    <property type="entry name" value="Methylated-DNA--protein-cysteine methyltransferase"/>
    <property type="match status" value="1"/>
</dbReference>
<dbReference type="InterPro" id="IPR023546">
    <property type="entry name" value="MGMT"/>
</dbReference>
<dbReference type="CDD" id="cd06445">
    <property type="entry name" value="ATase"/>
    <property type="match status" value="1"/>
</dbReference>
<evidence type="ECO:0000256" key="6">
    <source>
        <dbReference type="ARBA" id="ARBA00022763"/>
    </source>
</evidence>
<evidence type="ECO:0000313" key="13">
    <source>
        <dbReference type="EMBL" id="MCH6268703.1"/>
    </source>
</evidence>
<keyword evidence="14" id="KW-1185">Reference proteome</keyword>
<evidence type="ECO:0000256" key="9">
    <source>
        <dbReference type="HAMAP-Rule" id="MF_00772"/>
    </source>
</evidence>
<comment type="catalytic activity">
    <reaction evidence="8 9">
        <text>a 6-O-methyl-2'-deoxyguanosine in DNA + L-cysteinyl-[protein] = S-methyl-L-cysteinyl-[protein] + a 2'-deoxyguanosine in DNA</text>
        <dbReference type="Rhea" id="RHEA:24000"/>
        <dbReference type="Rhea" id="RHEA-COMP:10131"/>
        <dbReference type="Rhea" id="RHEA-COMP:10132"/>
        <dbReference type="Rhea" id="RHEA-COMP:11367"/>
        <dbReference type="Rhea" id="RHEA-COMP:11368"/>
        <dbReference type="ChEBI" id="CHEBI:29950"/>
        <dbReference type="ChEBI" id="CHEBI:82612"/>
        <dbReference type="ChEBI" id="CHEBI:85445"/>
        <dbReference type="ChEBI" id="CHEBI:85448"/>
        <dbReference type="EC" id="2.1.1.63"/>
    </reaction>
</comment>
<accession>A0A942TBA7</accession>
<evidence type="ECO:0000256" key="8">
    <source>
        <dbReference type="ARBA" id="ARBA00049348"/>
    </source>
</evidence>
<keyword evidence="5 9" id="KW-0808">Transferase</keyword>
<dbReference type="HAMAP" id="MF_00772">
    <property type="entry name" value="OGT"/>
    <property type="match status" value="1"/>
</dbReference>
<dbReference type="RefSeq" id="WP_213148147.1">
    <property type="nucleotide sequence ID" value="NZ_JAGYPE020000064.1"/>
</dbReference>
<dbReference type="AlphaFoldDB" id="A0A942TBA7"/>
<dbReference type="GO" id="GO:0003908">
    <property type="term" value="F:methylated-DNA-[protein]-cysteine S-methyltransferase activity"/>
    <property type="evidence" value="ECO:0007669"/>
    <property type="project" value="UniProtKB-UniRule"/>
</dbReference>
<evidence type="ECO:0000259" key="10">
    <source>
        <dbReference type="Pfam" id="PF01035"/>
    </source>
</evidence>
<evidence type="ECO:0000259" key="11">
    <source>
        <dbReference type="Pfam" id="PF02870"/>
    </source>
</evidence>
<dbReference type="NCBIfam" id="TIGR00589">
    <property type="entry name" value="ogt"/>
    <property type="match status" value="1"/>
</dbReference>
<dbReference type="GO" id="GO:0032259">
    <property type="term" value="P:methylation"/>
    <property type="evidence" value="ECO:0007669"/>
    <property type="project" value="UniProtKB-KW"/>
</dbReference>
<dbReference type="EMBL" id="JAGYPE020000064">
    <property type="protein sequence ID" value="MCH6268703.1"/>
    <property type="molecule type" value="Genomic_DNA"/>
</dbReference>
<dbReference type="Pfam" id="PF01035">
    <property type="entry name" value="DNA_binding_1"/>
    <property type="match status" value="1"/>
</dbReference>
<sequence length="172" mass="19374">MSLGFAVYQSPVGTLRIIADETGLKRIELFEEDWVKFLEENPDLKEDTAICQEAVRQLDEYFGGQRRDFDLPISVEGTEFRRKVWDALLRIPYGEVRSYADVAETIGNPKAVRAVGQANRANQLPIIIPCHRVIGKSGSLTGYAGSNTPIKQQLLELEGRKMKEEAPHKVML</sequence>
<evidence type="ECO:0000256" key="4">
    <source>
        <dbReference type="ARBA" id="ARBA00022603"/>
    </source>
</evidence>
<organism evidence="12">
    <name type="scientific">Neobacillus citreus</name>
    <dbReference type="NCBI Taxonomy" id="2833578"/>
    <lineage>
        <taxon>Bacteria</taxon>
        <taxon>Bacillati</taxon>
        <taxon>Bacillota</taxon>
        <taxon>Bacilli</taxon>
        <taxon>Bacillales</taxon>
        <taxon>Bacillaceae</taxon>
        <taxon>Neobacillus</taxon>
    </lineage>
</organism>
<dbReference type="PANTHER" id="PTHR10815">
    <property type="entry name" value="METHYLATED-DNA--PROTEIN-CYSTEINE METHYLTRANSFERASE"/>
    <property type="match status" value="1"/>
</dbReference>
<dbReference type="PROSITE" id="PS00374">
    <property type="entry name" value="MGMT"/>
    <property type="match status" value="1"/>
</dbReference>
<proteinExistence type="inferred from homology"/>
<dbReference type="PANTHER" id="PTHR10815:SF5">
    <property type="entry name" value="METHYLATED-DNA--PROTEIN-CYSTEINE METHYLTRANSFERASE"/>
    <property type="match status" value="1"/>
</dbReference>
<evidence type="ECO:0000256" key="3">
    <source>
        <dbReference type="ARBA" id="ARBA00022490"/>
    </source>
</evidence>
<comment type="similarity">
    <text evidence="2 9">Belongs to the MGMT family.</text>
</comment>
<dbReference type="EMBL" id="JAGYPE010000011">
    <property type="protein sequence ID" value="MBS4188343.1"/>
    <property type="molecule type" value="Genomic_DNA"/>
</dbReference>
<name>A0A942TBA7_9BACI</name>
<dbReference type="InterPro" id="IPR036388">
    <property type="entry name" value="WH-like_DNA-bd_sf"/>
</dbReference>
<comment type="subcellular location">
    <subcellularLocation>
        <location evidence="9">Cytoplasm</location>
    </subcellularLocation>
</comment>
<dbReference type="EC" id="2.1.1.63" evidence="9"/>
<feature type="domain" description="Methylguanine DNA methyltransferase ribonuclease-like" evidence="11">
    <location>
        <begin position="6"/>
        <end position="74"/>
    </location>
</feature>
<dbReference type="Gene3D" id="3.30.160.70">
    <property type="entry name" value="Methylated DNA-protein cysteine methyltransferase domain"/>
    <property type="match status" value="1"/>
</dbReference>
<evidence type="ECO:0000313" key="12">
    <source>
        <dbReference type="EMBL" id="MBS4188343.1"/>
    </source>
</evidence>
<keyword evidence="4 9" id="KW-0489">Methyltransferase</keyword>
<protein>
    <recommendedName>
        <fullName evidence="9">Methylated-DNA--protein-cysteine methyltransferase</fullName>
        <ecNumber evidence="9">2.1.1.63</ecNumber>
    </recommendedName>
    <alternativeName>
        <fullName evidence="9">6-O-methylguanine-DNA methyltransferase</fullName>
        <shortName evidence="9">MGMT</shortName>
    </alternativeName>
    <alternativeName>
        <fullName evidence="9">O-6-methylguanine-DNA-alkyltransferase</fullName>
    </alternativeName>
</protein>
<comment type="caution">
    <text evidence="12">The sequence shown here is derived from an EMBL/GenBank/DDBJ whole genome shotgun (WGS) entry which is preliminary data.</text>
</comment>
<dbReference type="Pfam" id="PF02870">
    <property type="entry name" value="Methyltransf_1N"/>
    <property type="match status" value="1"/>
</dbReference>
<dbReference type="InterPro" id="IPR008332">
    <property type="entry name" value="MethylG_MeTrfase_N"/>
</dbReference>
<feature type="active site" description="Nucleophile; methyl group acceptor" evidence="9">
    <location>
        <position position="130"/>
    </location>
</feature>
<dbReference type="InterPro" id="IPR036631">
    <property type="entry name" value="MGMT_N_sf"/>
</dbReference>
<comment type="catalytic activity">
    <reaction evidence="1 9">
        <text>a 4-O-methyl-thymidine in DNA + L-cysteinyl-[protein] = a thymidine in DNA + S-methyl-L-cysteinyl-[protein]</text>
        <dbReference type="Rhea" id="RHEA:53428"/>
        <dbReference type="Rhea" id="RHEA-COMP:10131"/>
        <dbReference type="Rhea" id="RHEA-COMP:10132"/>
        <dbReference type="Rhea" id="RHEA-COMP:13555"/>
        <dbReference type="Rhea" id="RHEA-COMP:13556"/>
        <dbReference type="ChEBI" id="CHEBI:29950"/>
        <dbReference type="ChEBI" id="CHEBI:82612"/>
        <dbReference type="ChEBI" id="CHEBI:137386"/>
        <dbReference type="ChEBI" id="CHEBI:137387"/>
        <dbReference type="EC" id="2.1.1.63"/>
    </reaction>
</comment>
<dbReference type="InterPro" id="IPR001497">
    <property type="entry name" value="MethylDNA_cys_MeTrfase_AS"/>
</dbReference>
<evidence type="ECO:0000256" key="1">
    <source>
        <dbReference type="ARBA" id="ARBA00001286"/>
    </source>
</evidence>
<dbReference type="InterPro" id="IPR036217">
    <property type="entry name" value="MethylDNA_cys_MeTrfase_DNAb"/>
</dbReference>
<dbReference type="SUPFAM" id="SSF53155">
    <property type="entry name" value="Methylated DNA-protein cysteine methyltransferase domain"/>
    <property type="match status" value="1"/>
</dbReference>
<comment type="miscellaneous">
    <text evidence="9">This enzyme catalyzes only one turnover and therefore is not strictly catalytic. According to one definition, an enzyme is a biocatalyst that acts repeatedly and over many reaction cycles.</text>
</comment>
<evidence type="ECO:0000256" key="5">
    <source>
        <dbReference type="ARBA" id="ARBA00022679"/>
    </source>
</evidence>
<dbReference type="Gene3D" id="1.10.10.10">
    <property type="entry name" value="Winged helix-like DNA-binding domain superfamily/Winged helix DNA-binding domain"/>
    <property type="match status" value="1"/>
</dbReference>
<dbReference type="GO" id="GO:0005737">
    <property type="term" value="C:cytoplasm"/>
    <property type="evidence" value="ECO:0007669"/>
    <property type="project" value="UniProtKB-SubCell"/>
</dbReference>
<keyword evidence="3 9" id="KW-0963">Cytoplasm</keyword>
<evidence type="ECO:0000256" key="2">
    <source>
        <dbReference type="ARBA" id="ARBA00008711"/>
    </source>
</evidence>
<gene>
    <name evidence="13" type="ORF">KHB02_024550</name>
    <name evidence="12" type="ORF">KHB02_44030</name>
</gene>
<evidence type="ECO:0000256" key="7">
    <source>
        <dbReference type="ARBA" id="ARBA00023204"/>
    </source>
</evidence>
<reference evidence="12" key="1">
    <citation type="submission" date="2021-05" db="EMBL/GenBank/DDBJ databases">
        <title>Novel Bacillus species.</title>
        <authorList>
            <person name="Liu G."/>
        </authorList>
    </citation>
    <scope>NUCLEOTIDE SEQUENCE</scope>
    <source>
        <strain evidence="12 14">FJAT-50051</strain>
    </source>
</reference>
<comment type="function">
    <text evidence="9">Involved in the cellular defense against the biological effects of O6-methylguanine (O6-MeG) and O4-methylthymine (O4-MeT) in DNA. Repairs the methylated nucleobase in DNA by stoichiometrically transferring the methyl group to a cysteine residue in the enzyme. This is a suicide reaction: the enzyme is irreversibly inactivated.</text>
</comment>
<dbReference type="SUPFAM" id="SSF46767">
    <property type="entry name" value="Methylated DNA-protein cysteine methyltransferase, C-terminal domain"/>
    <property type="match status" value="1"/>
</dbReference>
<dbReference type="GO" id="GO:0006307">
    <property type="term" value="P:DNA alkylation repair"/>
    <property type="evidence" value="ECO:0007669"/>
    <property type="project" value="UniProtKB-UniRule"/>
</dbReference>
<evidence type="ECO:0000313" key="14">
    <source>
        <dbReference type="Proteomes" id="UP000677265"/>
    </source>
</evidence>
<keyword evidence="7 9" id="KW-0234">DNA repair</keyword>
<keyword evidence="6 9" id="KW-0227">DNA damage</keyword>
<dbReference type="InterPro" id="IPR014048">
    <property type="entry name" value="MethylDNA_cys_MeTrfase_DNA-bd"/>
</dbReference>
<feature type="domain" description="Methylated-DNA-[protein]-cysteine S-methyltransferase DNA binding" evidence="10">
    <location>
        <begin position="79"/>
        <end position="159"/>
    </location>
</feature>
<dbReference type="Proteomes" id="UP000677265">
    <property type="component" value="Unassembled WGS sequence"/>
</dbReference>